<dbReference type="Gene3D" id="3.40.50.2000">
    <property type="entry name" value="Glycogen Phosphorylase B"/>
    <property type="match status" value="2"/>
</dbReference>
<sequence length="377" mass="41489">MPSIAIIGTRGYPSYYGGFETAVRKLAPFLADQGWDVTVYCRPGATRLDDPGRDHRIHVVETKGVERKSLSTLTYGLTAAHDASKKKPDVALVMNVANGYWLPLLKRAGIPTVVNVDGIEWDRAKWGKLAKWMFRMGAKLTAKYGTELVVDAHAIGDRWQTDFDRGGVYLPYGGDKWAPLKTPIDLQRRRYVLMVARFVPENSIVEFFDAVPSIAESAPVIIVGSTGYGGDLDQRARELAEAHSNVRWLGHVSDDELLAALWQNCGAYFHGHTVGGTNPALVQAMAAGAPVVAVDTVYNREVLGDDSQTCARDADSILESIDALLNDPARQERMSRTNIRRADDQFSWDAICRGYESTLRKVSCIAESAIGSSDEVR</sequence>
<feature type="domain" description="Glycosyl transferase family 1" evidence="2">
    <location>
        <begin position="188"/>
        <end position="338"/>
    </location>
</feature>
<dbReference type="Pfam" id="PF00534">
    <property type="entry name" value="Glycos_transf_1"/>
    <property type="match status" value="1"/>
</dbReference>
<gene>
    <name evidence="4" type="ORF">WDU96_10405</name>
</gene>
<reference evidence="4 5" key="1">
    <citation type="submission" date="2024-02" db="EMBL/GenBank/DDBJ databases">
        <authorList>
            <person name="Saticioglu I.B."/>
        </authorList>
    </citation>
    <scope>NUCLEOTIDE SEQUENCE [LARGE SCALE GENOMIC DNA]</scope>
    <source>
        <strain evidence="4 5">Mu-86</strain>
    </source>
</reference>
<dbReference type="Pfam" id="PF09314">
    <property type="entry name" value="DUF1972"/>
    <property type="match status" value="1"/>
</dbReference>
<dbReference type="EMBL" id="JBBDGL010000003">
    <property type="protein sequence ID" value="MEJ1156004.1"/>
    <property type="molecule type" value="Genomic_DNA"/>
</dbReference>
<protein>
    <submittedName>
        <fullName evidence="4">Glycosyltransferase</fullName>
        <ecNumber evidence="4">2.4.-.-</ecNumber>
    </submittedName>
</protein>
<proteinExistence type="predicted"/>
<dbReference type="SUPFAM" id="SSF53756">
    <property type="entry name" value="UDP-Glycosyltransferase/glycogen phosphorylase"/>
    <property type="match status" value="1"/>
</dbReference>
<dbReference type="GO" id="GO:0016757">
    <property type="term" value="F:glycosyltransferase activity"/>
    <property type="evidence" value="ECO:0007669"/>
    <property type="project" value="UniProtKB-KW"/>
</dbReference>
<keyword evidence="5" id="KW-1185">Reference proteome</keyword>
<evidence type="ECO:0000256" key="1">
    <source>
        <dbReference type="ARBA" id="ARBA00022679"/>
    </source>
</evidence>
<evidence type="ECO:0000313" key="5">
    <source>
        <dbReference type="Proteomes" id="UP001368654"/>
    </source>
</evidence>
<keyword evidence="1 4" id="KW-0808">Transferase</keyword>
<keyword evidence="4" id="KW-0328">Glycosyltransferase</keyword>
<evidence type="ECO:0000259" key="3">
    <source>
        <dbReference type="Pfam" id="PF09314"/>
    </source>
</evidence>
<organism evidence="4 5">
    <name type="scientific">Microbacterium marmarense</name>
    <dbReference type="NCBI Taxonomy" id="3122051"/>
    <lineage>
        <taxon>Bacteria</taxon>
        <taxon>Bacillati</taxon>
        <taxon>Actinomycetota</taxon>
        <taxon>Actinomycetes</taxon>
        <taxon>Micrococcales</taxon>
        <taxon>Microbacteriaceae</taxon>
        <taxon>Microbacterium</taxon>
    </lineage>
</organism>
<dbReference type="PANTHER" id="PTHR46401">
    <property type="entry name" value="GLYCOSYLTRANSFERASE WBBK-RELATED"/>
    <property type="match status" value="1"/>
</dbReference>
<name>A0ABU8LWW4_9MICO</name>
<evidence type="ECO:0000313" key="4">
    <source>
        <dbReference type="EMBL" id="MEJ1156004.1"/>
    </source>
</evidence>
<dbReference type="EC" id="2.4.-.-" evidence="4"/>
<dbReference type="PANTHER" id="PTHR46401:SF2">
    <property type="entry name" value="GLYCOSYLTRANSFERASE WBBK-RELATED"/>
    <property type="match status" value="1"/>
</dbReference>
<comment type="caution">
    <text evidence="4">The sequence shown here is derived from an EMBL/GenBank/DDBJ whole genome shotgun (WGS) entry which is preliminary data.</text>
</comment>
<dbReference type="InterPro" id="IPR015393">
    <property type="entry name" value="DUF1972"/>
</dbReference>
<evidence type="ECO:0000259" key="2">
    <source>
        <dbReference type="Pfam" id="PF00534"/>
    </source>
</evidence>
<dbReference type="InterPro" id="IPR001296">
    <property type="entry name" value="Glyco_trans_1"/>
</dbReference>
<feature type="domain" description="DUF1972" evidence="3">
    <location>
        <begin position="3"/>
        <end position="173"/>
    </location>
</feature>
<accession>A0ABU8LWW4</accession>
<dbReference type="RefSeq" id="WP_337338452.1">
    <property type="nucleotide sequence ID" value="NZ_JBBDGL010000003.1"/>
</dbReference>
<dbReference type="Proteomes" id="UP001368654">
    <property type="component" value="Unassembled WGS sequence"/>
</dbReference>